<dbReference type="InterPro" id="IPR051704">
    <property type="entry name" value="FAD_aromatic-hydroxylase"/>
</dbReference>
<dbReference type="PRINTS" id="PR00420">
    <property type="entry name" value="RNGMNOXGNASE"/>
</dbReference>
<dbReference type="Gene3D" id="3.50.50.60">
    <property type="entry name" value="FAD/NAD(P)-binding domain"/>
    <property type="match status" value="1"/>
</dbReference>
<accession>A0ABP8QEQ7</accession>
<dbReference type="Pfam" id="PF01494">
    <property type="entry name" value="FAD_binding_3"/>
    <property type="match status" value="2"/>
</dbReference>
<dbReference type="InterPro" id="IPR036188">
    <property type="entry name" value="FAD/NAD-bd_sf"/>
</dbReference>
<dbReference type="Proteomes" id="UP001500503">
    <property type="component" value="Unassembled WGS sequence"/>
</dbReference>
<organism evidence="2 3">
    <name type="scientific">Actinoallomurus oryzae</name>
    <dbReference type="NCBI Taxonomy" id="502180"/>
    <lineage>
        <taxon>Bacteria</taxon>
        <taxon>Bacillati</taxon>
        <taxon>Actinomycetota</taxon>
        <taxon>Actinomycetes</taxon>
        <taxon>Streptosporangiales</taxon>
        <taxon>Thermomonosporaceae</taxon>
        <taxon>Actinoallomurus</taxon>
    </lineage>
</organism>
<proteinExistence type="predicted"/>
<keyword evidence="2" id="KW-0503">Monooxygenase</keyword>
<reference evidence="3" key="1">
    <citation type="journal article" date="2019" name="Int. J. Syst. Evol. Microbiol.">
        <title>The Global Catalogue of Microorganisms (GCM) 10K type strain sequencing project: providing services to taxonomists for standard genome sequencing and annotation.</title>
        <authorList>
            <consortium name="The Broad Institute Genomics Platform"/>
            <consortium name="The Broad Institute Genome Sequencing Center for Infectious Disease"/>
            <person name="Wu L."/>
            <person name="Ma J."/>
        </authorList>
    </citation>
    <scope>NUCLEOTIDE SEQUENCE [LARGE SCALE GENOMIC DNA]</scope>
    <source>
        <strain evidence="3">JCM 17933</strain>
    </source>
</reference>
<feature type="domain" description="FAD-binding" evidence="1">
    <location>
        <begin position="4"/>
        <end position="165"/>
    </location>
</feature>
<comment type="caution">
    <text evidence="2">The sequence shown here is derived from an EMBL/GenBank/DDBJ whole genome shotgun (WGS) entry which is preliminary data.</text>
</comment>
<name>A0ABP8QEQ7_9ACTN</name>
<dbReference type="SUPFAM" id="SSF51905">
    <property type="entry name" value="FAD/NAD(P)-binding domain"/>
    <property type="match status" value="1"/>
</dbReference>
<dbReference type="PANTHER" id="PTHR46865">
    <property type="entry name" value="OXIDOREDUCTASE-RELATED"/>
    <property type="match status" value="1"/>
</dbReference>
<evidence type="ECO:0000259" key="1">
    <source>
        <dbReference type="Pfam" id="PF01494"/>
    </source>
</evidence>
<dbReference type="Gene3D" id="3.30.9.10">
    <property type="entry name" value="D-Amino Acid Oxidase, subunit A, domain 2"/>
    <property type="match status" value="1"/>
</dbReference>
<feature type="domain" description="FAD-binding" evidence="1">
    <location>
        <begin position="272"/>
        <end position="341"/>
    </location>
</feature>
<dbReference type="PANTHER" id="PTHR46865:SF2">
    <property type="entry name" value="MONOOXYGENASE"/>
    <property type="match status" value="1"/>
</dbReference>
<dbReference type="InterPro" id="IPR002938">
    <property type="entry name" value="FAD-bd"/>
</dbReference>
<dbReference type="RefSeq" id="WP_345468617.1">
    <property type="nucleotide sequence ID" value="NZ_BAABHF010000026.1"/>
</dbReference>
<dbReference type="EMBL" id="BAABHF010000026">
    <property type="protein sequence ID" value="GAA4502241.1"/>
    <property type="molecule type" value="Genomic_DNA"/>
</dbReference>
<evidence type="ECO:0000313" key="2">
    <source>
        <dbReference type="EMBL" id="GAA4502241.1"/>
    </source>
</evidence>
<dbReference type="GO" id="GO:0004497">
    <property type="term" value="F:monooxygenase activity"/>
    <property type="evidence" value="ECO:0007669"/>
    <property type="project" value="UniProtKB-KW"/>
</dbReference>
<keyword evidence="2" id="KW-0560">Oxidoreductase</keyword>
<sequence length="406" mass="43359">MKNVNVLISGAGIAGVTLAHWLRQHGFTPTVVERAPAIRAGGYKVDIRGAALTVAERMGLLEEIRALRTDVRRGTVVDAAGKSVASMDGDTFGGRTHGDAEILRGDLHRLLYQRTAESVTYLFGDSITALRETPGGVEVDLESGRSRTFDLVVGADGLHSVTRALAFGPQERFVHDLGYRISICDVPNHLGLDREEVTYVGPGKTMLAYSTAGQEGAKAMFLFGSAELSGEPSDRAGRRRALASVYGGEGWEVPRFVASAAAAPDLYYDSISQVRMDRWSAGRIVLLGDAAHCASPASGQGTSLALVGAYVLAGELAAAGGDHHAGFAAYEREMRPFAEANQKLGPANIKRMVMRTRGQVRVSMAMLGLLDRLPGKERIMAKAVAPIHRAANAIALKDYRTTVRSS</sequence>
<gene>
    <name evidence="2" type="ORF">GCM10023191_053550</name>
</gene>
<keyword evidence="3" id="KW-1185">Reference proteome</keyword>
<evidence type="ECO:0000313" key="3">
    <source>
        <dbReference type="Proteomes" id="UP001500503"/>
    </source>
</evidence>
<protein>
    <submittedName>
        <fullName evidence="2">FAD-dependent monooxygenase</fullName>
    </submittedName>
</protein>